<dbReference type="Pfam" id="PF05426">
    <property type="entry name" value="Alginate_lyase"/>
    <property type="match status" value="1"/>
</dbReference>
<evidence type="ECO:0000313" key="7">
    <source>
        <dbReference type="Proteomes" id="UP000789706"/>
    </source>
</evidence>
<feature type="domain" description="Alginate lyase" evidence="5">
    <location>
        <begin position="579"/>
        <end position="785"/>
    </location>
</feature>
<dbReference type="AlphaFoldDB" id="A0A9N8VKM5"/>
<evidence type="ECO:0000259" key="5">
    <source>
        <dbReference type="Pfam" id="PF05426"/>
    </source>
</evidence>
<dbReference type="InterPro" id="IPR008929">
    <property type="entry name" value="Chondroitin_lyas"/>
</dbReference>
<comment type="caution">
    <text evidence="6">The sequence shown here is derived from an EMBL/GenBank/DDBJ whole genome shotgun (WGS) entry which is preliminary data.</text>
</comment>
<sequence>MSSISKRGRSDYFNRTTPPPSSSVSDTEHLLQPKNNELPQYYSKDRYVGRGVGIRNGEIGGGELYFNNPFLLHQNLIMRERFIRRTLSFIILALIIIFLTYVWFSPLGTLRYSNHHHHHHHDPSPPSSPQHDNKNNNDRYRQYYNYNPYHHQSSNEEIHLYRILGNDLPPRHKPGQVLQNLRFVLENESHFYNTKKWWILNRIVDSDYEDAILALLRRHNQDYIRIPFEEEEYLKRDFRLEDFPEPDFFHSYEYMNFSKVAKLRTIDFTYHYKNLYAMNNNAGRNAALQHGQSQPNAKWIMPFDGNCFLTVNGFKEIIQQLEKWGKDYKYFVVPMTRLLNNTHLLVEPDKKPPTPEEKYNEDMRYGRRSKLEMLWRLGVETSPFNRLLAIQDFLDGIDERIARINQGFDSNRLSLYNEKLLNAARLDYWSGNPEIEKIVNIMIEKANGISLYISKLYKKSDNSPFHIKNDLLPEGFQRDVFGQYIFNSPISIPNVSTSLLFENITTLTLAYHFSGDSQYSLWAANLIRTFILSSYGVSEQDELTVTSYKDDLDAVNDEGYGFPHLNKIPRMIPKFFEKPPQKNNNESSTLLFPYDLIDTDPSHFLDACRLLYKSNTLTHKEYIDLQQFASRWLEYLINSPEGISRARRPDHQGTLYDLQVLSLSGFTNDVRLYLRISNRLRMRIGKQFHISNDVSSLPTKISQPYESIYVNKQFEKIKGYKIDESKIKEDFLIYENEKFKYSNLNLQYWMLITRVIQNAEIGNDLWNYKSKKVLRFSKIVMEHLNEFSNRNSKFEYFSNLNYNDDHISNSNHNSSKNVDIIEENHVMEIMDMNDILKPLVYKAQAAHECNDKKLGISHEYGDEHDYFRQYLNKFSDKIDLAKGTTGSSDPGNVIATEKLKRDKLDLQLGLGKKSREWGIPPFWMFGIA</sequence>
<dbReference type="Proteomes" id="UP000789706">
    <property type="component" value="Unassembled WGS sequence"/>
</dbReference>
<dbReference type="GO" id="GO:0042597">
    <property type="term" value="C:periplasmic space"/>
    <property type="evidence" value="ECO:0007669"/>
    <property type="project" value="InterPro"/>
</dbReference>
<keyword evidence="1" id="KW-0732">Signal</keyword>
<gene>
    <name evidence="6" type="ORF">DEBURN_LOCUS2171</name>
</gene>
<dbReference type="GO" id="GO:0016829">
    <property type="term" value="F:lyase activity"/>
    <property type="evidence" value="ECO:0007669"/>
    <property type="project" value="UniProtKB-KW"/>
</dbReference>
<evidence type="ECO:0000313" key="6">
    <source>
        <dbReference type="EMBL" id="CAG8451659.1"/>
    </source>
</evidence>
<evidence type="ECO:0000256" key="1">
    <source>
        <dbReference type="ARBA" id="ARBA00022729"/>
    </source>
</evidence>
<keyword evidence="4" id="KW-0812">Transmembrane</keyword>
<feature type="compositionally biased region" description="Basic and acidic residues" evidence="3">
    <location>
        <begin position="131"/>
        <end position="141"/>
    </location>
</feature>
<feature type="transmembrane region" description="Helical" evidence="4">
    <location>
        <begin position="86"/>
        <end position="104"/>
    </location>
</feature>
<evidence type="ECO:0000256" key="2">
    <source>
        <dbReference type="ARBA" id="ARBA00023239"/>
    </source>
</evidence>
<organism evidence="6 7">
    <name type="scientific">Diversispora eburnea</name>
    <dbReference type="NCBI Taxonomy" id="1213867"/>
    <lineage>
        <taxon>Eukaryota</taxon>
        <taxon>Fungi</taxon>
        <taxon>Fungi incertae sedis</taxon>
        <taxon>Mucoromycota</taxon>
        <taxon>Glomeromycotina</taxon>
        <taxon>Glomeromycetes</taxon>
        <taxon>Diversisporales</taxon>
        <taxon>Diversisporaceae</taxon>
        <taxon>Diversispora</taxon>
    </lineage>
</organism>
<protein>
    <submittedName>
        <fullName evidence="6">5469_t:CDS:1</fullName>
    </submittedName>
</protein>
<dbReference type="OrthoDB" id="63533at2759"/>
<name>A0A9N8VKM5_9GLOM</name>
<feature type="region of interest" description="Disordered" evidence="3">
    <location>
        <begin position="1"/>
        <end position="30"/>
    </location>
</feature>
<dbReference type="Gene3D" id="1.50.10.100">
    <property type="entry name" value="Chondroitin AC/alginate lyase"/>
    <property type="match status" value="1"/>
</dbReference>
<keyword evidence="4" id="KW-0472">Membrane</keyword>
<reference evidence="6" key="1">
    <citation type="submission" date="2021-06" db="EMBL/GenBank/DDBJ databases">
        <authorList>
            <person name="Kallberg Y."/>
            <person name="Tangrot J."/>
            <person name="Rosling A."/>
        </authorList>
    </citation>
    <scope>NUCLEOTIDE SEQUENCE</scope>
    <source>
        <strain evidence="6">AZ414A</strain>
    </source>
</reference>
<evidence type="ECO:0000256" key="3">
    <source>
        <dbReference type="SAM" id="MobiDB-lite"/>
    </source>
</evidence>
<keyword evidence="2" id="KW-0456">Lyase</keyword>
<keyword evidence="4" id="KW-1133">Transmembrane helix</keyword>
<dbReference type="EMBL" id="CAJVPK010000113">
    <property type="protein sequence ID" value="CAG8451659.1"/>
    <property type="molecule type" value="Genomic_DNA"/>
</dbReference>
<keyword evidence="7" id="KW-1185">Reference proteome</keyword>
<proteinExistence type="predicted"/>
<dbReference type="SUPFAM" id="SSF48230">
    <property type="entry name" value="Chondroitin AC/alginate lyase"/>
    <property type="match status" value="1"/>
</dbReference>
<evidence type="ECO:0000256" key="4">
    <source>
        <dbReference type="SAM" id="Phobius"/>
    </source>
</evidence>
<feature type="region of interest" description="Disordered" evidence="3">
    <location>
        <begin position="114"/>
        <end position="141"/>
    </location>
</feature>
<dbReference type="InterPro" id="IPR008397">
    <property type="entry name" value="Alginate_lyase_dom"/>
</dbReference>
<accession>A0A9N8VKM5</accession>